<dbReference type="OrthoDB" id="7490514at2759"/>
<accession>A0A1E1W8N6</accession>
<reference evidence="2" key="1">
    <citation type="submission" date="2015-09" db="EMBL/GenBank/DDBJ databases">
        <title>De novo assembly of Pectinophora gossypiella (Pink Bollworm) gut transcriptome.</title>
        <authorList>
            <person name="Tassone E.E."/>
        </authorList>
    </citation>
    <scope>NUCLEOTIDE SEQUENCE</scope>
</reference>
<dbReference type="Gene3D" id="1.10.287.1490">
    <property type="match status" value="1"/>
</dbReference>
<sequence>MPVKCSACCKFMSLPDGIVCPGCKGASHRSCVNVPRDTQIHESWRCPSCRSRMPTKNDNSTPIRGVGIAYLLDDSMSESSAATQPASIELGDAREVAASLNTTALDITVEYKEPEAVLSAEMRKFREEMRQNREELREEMRQTREEIRAFRQDMQDLRAMVSSCDARLSRLEERVDAVERTASVRGDGAQGGLISALESTVAQLKQDLDDRDQELLLNDIEISGIPEESGENVAHLVAACAAKLGVTVDERDMVSCVRVGGVRAGSE</sequence>
<protein>
    <recommendedName>
        <fullName evidence="3">PHD-type domain-containing protein</fullName>
    </recommendedName>
</protein>
<dbReference type="AlphaFoldDB" id="A0A1E1W8N6"/>
<evidence type="ECO:0000313" key="2">
    <source>
        <dbReference type="EMBL" id="JAT83348.1"/>
    </source>
</evidence>
<dbReference type="EMBL" id="GDQN01007706">
    <property type="protein sequence ID" value="JAT83348.1"/>
    <property type="molecule type" value="Transcribed_RNA"/>
</dbReference>
<organism evidence="2">
    <name type="scientific">Pectinophora gossypiella</name>
    <name type="common">Cotton pink bollworm</name>
    <name type="synonym">Depressaria gossypiella</name>
    <dbReference type="NCBI Taxonomy" id="13191"/>
    <lineage>
        <taxon>Eukaryota</taxon>
        <taxon>Metazoa</taxon>
        <taxon>Ecdysozoa</taxon>
        <taxon>Arthropoda</taxon>
        <taxon>Hexapoda</taxon>
        <taxon>Insecta</taxon>
        <taxon>Pterygota</taxon>
        <taxon>Neoptera</taxon>
        <taxon>Endopterygota</taxon>
        <taxon>Lepidoptera</taxon>
        <taxon>Glossata</taxon>
        <taxon>Ditrysia</taxon>
        <taxon>Gelechioidea</taxon>
        <taxon>Gelechiidae</taxon>
        <taxon>Apatetrinae</taxon>
        <taxon>Pectinophora</taxon>
    </lineage>
</organism>
<feature type="coiled-coil region" evidence="1">
    <location>
        <begin position="115"/>
        <end position="214"/>
    </location>
</feature>
<dbReference type="InterPro" id="IPR011011">
    <property type="entry name" value="Znf_FYVE_PHD"/>
</dbReference>
<keyword evidence="1" id="KW-0175">Coiled coil</keyword>
<gene>
    <name evidence="2" type="ORF">g.16609</name>
</gene>
<dbReference type="InterPro" id="IPR013083">
    <property type="entry name" value="Znf_RING/FYVE/PHD"/>
</dbReference>
<name>A0A1E1W8N6_PECGO</name>
<evidence type="ECO:0008006" key="3">
    <source>
        <dbReference type="Google" id="ProtNLM"/>
    </source>
</evidence>
<dbReference type="SUPFAM" id="SSF57903">
    <property type="entry name" value="FYVE/PHD zinc finger"/>
    <property type="match status" value="1"/>
</dbReference>
<dbReference type="SUPFAM" id="SSF58113">
    <property type="entry name" value="Apolipoprotein A-I"/>
    <property type="match status" value="1"/>
</dbReference>
<proteinExistence type="predicted"/>
<dbReference type="Gene3D" id="3.30.40.10">
    <property type="entry name" value="Zinc/RING finger domain, C3HC4 (zinc finger)"/>
    <property type="match status" value="1"/>
</dbReference>
<feature type="non-terminal residue" evidence="2">
    <location>
        <position position="267"/>
    </location>
</feature>
<evidence type="ECO:0000256" key="1">
    <source>
        <dbReference type="SAM" id="Coils"/>
    </source>
</evidence>